<protein>
    <submittedName>
        <fullName evidence="2">IstF protein</fullName>
    </submittedName>
</protein>
<dbReference type="EMBL" id="AJ845083">
    <property type="protein sequence ID" value="CAH60153.1"/>
    <property type="molecule type" value="Genomic_DNA"/>
</dbReference>
<feature type="region of interest" description="Disordered" evidence="1">
    <location>
        <begin position="76"/>
        <end position="135"/>
    </location>
</feature>
<evidence type="ECO:0000313" key="2">
    <source>
        <dbReference type="EMBL" id="CAH60153.1"/>
    </source>
</evidence>
<name>Q2UZD8_9ACTN</name>
<reference evidence="2" key="1">
    <citation type="submission" date="2005-02" db="EMBL/GenBank/DDBJ databases">
        <title>Comparison of the gene clusters for the biosynthesis of aminoglycoside antibiotics gentamicin (Micromonospora echinospora DSM 43036), fortimicin (Micromonospora olivasterospora DSM 43868), kanamycin (Streptomyces kanamyceticus DSM 40500) and istamycin (Streptomyces tenjimariensis ATCC 31603).</title>
        <authorList>
            <person name="Aboshanab K.M."/>
            <person name="Schmidt-Beissner H."/>
            <person name="Wehmeier U.F."/>
            <person name="Welzel K."/>
            <person name="Vente A."/>
            <person name="Piepersberg W."/>
        </authorList>
    </citation>
    <scope>NUCLEOTIDE SEQUENCE</scope>
    <source>
        <strain evidence="2">ATCC 31603</strain>
    </source>
</reference>
<dbReference type="AlphaFoldDB" id="Q2UZD8"/>
<proteinExistence type="predicted"/>
<evidence type="ECO:0000256" key="1">
    <source>
        <dbReference type="SAM" id="MobiDB-lite"/>
    </source>
</evidence>
<feature type="region of interest" description="Disordered" evidence="1">
    <location>
        <begin position="37"/>
        <end position="61"/>
    </location>
</feature>
<accession>Q2UZD8</accession>
<gene>
    <name evidence="2" type="primary">istF</name>
</gene>
<organism evidence="2">
    <name type="scientific">Streptomyces tenjimariensis</name>
    <dbReference type="NCBI Taxonomy" id="29308"/>
    <lineage>
        <taxon>Bacteria</taxon>
        <taxon>Bacillati</taxon>
        <taxon>Actinomycetota</taxon>
        <taxon>Actinomycetes</taxon>
        <taxon>Kitasatosporales</taxon>
        <taxon>Streptomycetaceae</taxon>
        <taxon>Streptomyces</taxon>
    </lineage>
</organism>
<sequence length="135" mass="14644">MIGKCLGAQRETSRNGFSNSLDVKGCCGVFSGVAKGGPPRTVNHCQTAPDAPMDDSPQRRSEWCAVEDRRASAIPAVSMVRQLARQRQQRQRPRSAARDHSTSHPTDSTLRTPHAPGSLLTPPPPFARPRAAAHR</sequence>